<comment type="domain">
    <text evidence="8">Possesses an unusual extended V-shaped dimeric structure with each monomer consisting of three distinct domains arranged along a curved 'spinal' alpha-helix. The N-terminal catalytic domain specifically recognizes the glutamate moiety of the substrate. The second domain is the NADPH-binding domain, and the third C-terminal domain is responsible for dimerization.</text>
</comment>
<comment type="miscellaneous">
    <text evidence="8">During catalysis, the active site Cys acts as a nucleophile attacking the alpha-carbonyl group of tRNA-bound glutamate with the formation of a thioester intermediate between enzyme and glutamate, and the concomitant release of tRNA(Glu). The thioester intermediate is finally reduced by direct hydride transfer from NADPH, to form the product GSA.</text>
</comment>
<feature type="binding site" evidence="8">
    <location>
        <begin position="242"/>
        <end position="247"/>
    </location>
    <ligand>
        <name>NADP(+)</name>
        <dbReference type="ChEBI" id="CHEBI:58349"/>
    </ligand>
</feature>
<dbReference type="InterPro" id="IPR018214">
    <property type="entry name" value="GluRdtase_CS"/>
</dbReference>
<organism evidence="13 14">
    <name type="scientific">Halobiforma nitratireducens JCM 10879</name>
    <dbReference type="NCBI Taxonomy" id="1227454"/>
    <lineage>
        <taxon>Archaea</taxon>
        <taxon>Methanobacteriati</taxon>
        <taxon>Methanobacteriota</taxon>
        <taxon>Stenosarchaea group</taxon>
        <taxon>Halobacteria</taxon>
        <taxon>Halobacteriales</taxon>
        <taxon>Natrialbaceae</taxon>
        <taxon>Halobiforma</taxon>
    </lineage>
</organism>
<feature type="region of interest" description="Disordered" evidence="9">
    <location>
        <begin position="435"/>
        <end position="474"/>
    </location>
</feature>
<evidence type="ECO:0000256" key="1">
    <source>
        <dbReference type="ARBA" id="ARBA00005059"/>
    </source>
</evidence>
<dbReference type="Pfam" id="PF01488">
    <property type="entry name" value="Shikimate_DH"/>
    <property type="match status" value="1"/>
</dbReference>
<feature type="site" description="Important for activity" evidence="8">
    <location>
        <position position="154"/>
    </location>
</feature>
<evidence type="ECO:0000256" key="5">
    <source>
        <dbReference type="ARBA" id="ARBA00023002"/>
    </source>
</evidence>
<keyword evidence="4 8" id="KW-0521">NADP</keyword>
<dbReference type="Pfam" id="PF05201">
    <property type="entry name" value="GlutR_N"/>
    <property type="match status" value="1"/>
</dbReference>
<feature type="binding site" evidence="8">
    <location>
        <position position="175"/>
    </location>
    <ligand>
        <name>substrate</name>
    </ligand>
</feature>
<feature type="region of interest" description="Disordered" evidence="9">
    <location>
        <begin position="1"/>
        <end position="59"/>
    </location>
</feature>
<evidence type="ECO:0000259" key="10">
    <source>
        <dbReference type="Pfam" id="PF00745"/>
    </source>
</evidence>
<dbReference type="InterPro" id="IPR036343">
    <property type="entry name" value="GluRdtase_N_sf"/>
</dbReference>
<protein>
    <recommendedName>
        <fullName evidence="3 8">Glutamyl-tRNA reductase</fullName>
        <shortName evidence="8">GluTR</shortName>
        <ecNumber evidence="3 8">1.2.1.70</ecNumber>
    </recommendedName>
</protein>
<feature type="compositionally biased region" description="Low complexity" evidence="9">
    <location>
        <begin position="11"/>
        <end position="36"/>
    </location>
</feature>
<comment type="subunit">
    <text evidence="8">Homodimer.</text>
</comment>
<feature type="domain" description="Tetrapyrrole biosynthesis glutamyl-tRNA reductase dimerisation" evidence="10">
    <location>
        <begin position="365"/>
        <end position="463"/>
    </location>
</feature>
<evidence type="ECO:0000256" key="6">
    <source>
        <dbReference type="ARBA" id="ARBA00023244"/>
    </source>
</evidence>
<dbReference type="Gene3D" id="3.30.460.30">
    <property type="entry name" value="Glutamyl-tRNA reductase, N-terminal domain"/>
    <property type="match status" value="1"/>
</dbReference>
<dbReference type="UniPathway" id="UPA00251">
    <property type="reaction ID" value="UER00316"/>
</dbReference>
<dbReference type="OrthoDB" id="4562at2157"/>
<dbReference type="InterPro" id="IPR036453">
    <property type="entry name" value="GluRdtase_dimer_dom_sf"/>
</dbReference>
<evidence type="ECO:0000256" key="7">
    <source>
        <dbReference type="ARBA" id="ARBA00047464"/>
    </source>
</evidence>
<accession>M0L2L5</accession>
<dbReference type="GO" id="GO:0050661">
    <property type="term" value="F:NADP binding"/>
    <property type="evidence" value="ECO:0007669"/>
    <property type="project" value="InterPro"/>
</dbReference>
<dbReference type="InterPro" id="IPR000343">
    <property type="entry name" value="4pyrrol_synth_GluRdtase"/>
</dbReference>
<feature type="binding site" evidence="8">
    <location>
        <begin position="169"/>
        <end position="171"/>
    </location>
    <ligand>
        <name>substrate</name>
    </ligand>
</feature>
<comment type="caution">
    <text evidence="13">The sequence shown here is derived from an EMBL/GenBank/DDBJ whole genome shotgun (WGS) entry which is preliminary data.</text>
</comment>
<evidence type="ECO:0000256" key="9">
    <source>
        <dbReference type="SAM" id="MobiDB-lite"/>
    </source>
</evidence>
<dbReference type="PANTHER" id="PTHR43013">
    <property type="entry name" value="GLUTAMYL-TRNA REDUCTASE"/>
    <property type="match status" value="1"/>
</dbReference>
<comment type="pathway">
    <text evidence="1 8">Porphyrin-containing compound metabolism; protoporphyrin-IX biosynthesis; 5-aminolevulinate from L-glutamyl-tRNA(Glu): step 1/2.</text>
</comment>
<dbReference type="SUPFAM" id="SSF69075">
    <property type="entry name" value="Glutamyl tRNA-reductase dimerization domain"/>
    <property type="match status" value="1"/>
</dbReference>
<feature type="compositionally biased region" description="Basic and acidic residues" evidence="9">
    <location>
        <begin position="42"/>
        <end position="52"/>
    </location>
</feature>
<evidence type="ECO:0000256" key="8">
    <source>
        <dbReference type="HAMAP-Rule" id="MF_00087"/>
    </source>
</evidence>
<dbReference type="SUPFAM" id="SSF69742">
    <property type="entry name" value="Glutamyl tRNA-reductase catalytic, N-terminal domain"/>
    <property type="match status" value="1"/>
</dbReference>
<dbReference type="PROSITE" id="PS00747">
    <property type="entry name" value="GLUTR"/>
    <property type="match status" value="1"/>
</dbReference>
<dbReference type="InterPro" id="IPR006151">
    <property type="entry name" value="Shikm_DH/Glu-tRNA_Rdtase"/>
</dbReference>
<name>M0L2L5_9EURY</name>
<dbReference type="GO" id="GO:0019353">
    <property type="term" value="P:protoporphyrinogen IX biosynthetic process from glutamate"/>
    <property type="evidence" value="ECO:0007669"/>
    <property type="project" value="TreeGrafter"/>
</dbReference>
<comment type="catalytic activity">
    <reaction evidence="7 8">
        <text>(S)-4-amino-5-oxopentanoate + tRNA(Glu) + NADP(+) = L-glutamyl-tRNA(Glu) + NADPH + H(+)</text>
        <dbReference type="Rhea" id="RHEA:12344"/>
        <dbReference type="Rhea" id="RHEA-COMP:9663"/>
        <dbReference type="Rhea" id="RHEA-COMP:9680"/>
        <dbReference type="ChEBI" id="CHEBI:15378"/>
        <dbReference type="ChEBI" id="CHEBI:57501"/>
        <dbReference type="ChEBI" id="CHEBI:57783"/>
        <dbReference type="ChEBI" id="CHEBI:58349"/>
        <dbReference type="ChEBI" id="CHEBI:78442"/>
        <dbReference type="ChEBI" id="CHEBI:78520"/>
        <dbReference type="EC" id="1.2.1.70"/>
    </reaction>
</comment>
<dbReference type="Proteomes" id="UP000011607">
    <property type="component" value="Unassembled WGS sequence"/>
</dbReference>
<reference evidence="13 14" key="1">
    <citation type="journal article" date="2014" name="PLoS Genet.">
        <title>Phylogenetically driven sequencing of extremely halophilic archaea reveals strategies for static and dynamic osmo-response.</title>
        <authorList>
            <person name="Becker E.A."/>
            <person name="Seitzer P.M."/>
            <person name="Tritt A."/>
            <person name="Larsen D."/>
            <person name="Krusor M."/>
            <person name="Yao A.I."/>
            <person name="Wu D."/>
            <person name="Madern D."/>
            <person name="Eisen J.A."/>
            <person name="Darling A.E."/>
            <person name="Facciotti M.T."/>
        </authorList>
    </citation>
    <scope>NUCLEOTIDE SEQUENCE [LARGE SCALE GENOMIC DNA]</scope>
    <source>
        <strain evidence="13 14">JCM 10879</strain>
    </source>
</reference>
<feature type="domain" description="Glutamyl-tRNA reductase N-terminal" evidence="12">
    <location>
        <begin position="92"/>
        <end position="211"/>
    </location>
</feature>
<feature type="domain" description="Quinate/shikimate 5-dehydrogenase/glutamyl-tRNA reductase" evidence="11">
    <location>
        <begin position="236"/>
        <end position="349"/>
    </location>
</feature>
<comment type="similarity">
    <text evidence="2 8">Belongs to the glutamyl-tRNA reductase family.</text>
</comment>
<dbReference type="InterPro" id="IPR036291">
    <property type="entry name" value="NAD(P)-bd_dom_sf"/>
</dbReference>
<evidence type="ECO:0000256" key="3">
    <source>
        <dbReference type="ARBA" id="ARBA00012970"/>
    </source>
</evidence>
<gene>
    <name evidence="8 13" type="primary">hemA</name>
    <name evidence="13" type="ORF">C446_18056</name>
</gene>
<evidence type="ECO:0000259" key="11">
    <source>
        <dbReference type="Pfam" id="PF01488"/>
    </source>
</evidence>
<feature type="active site" description="Nucleophile" evidence="8">
    <location>
        <position position="108"/>
    </location>
</feature>
<keyword evidence="5 8" id="KW-0560">Oxidoreductase</keyword>
<dbReference type="SUPFAM" id="SSF51735">
    <property type="entry name" value="NAD(P)-binding Rossmann-fold domains"/>
    <property type="match status" value="1"/>
</dbReference>
<dbReference type="Pfam" id="PF00745">
    <property type="entry name" value="GlutR_dimer"/>
    <property type="match status" value="1"/>
</dbReference>
<proteinExistence type="inferred from homology"/>
<dbReference type="PANTHER" id="PTHR43013:SF1">
    <property type="entry name" value="GLUTAMYL-TRNA REDUCTASE"/>
    <property type="match status" value="1"/>
</dbReference>
<evidence type="ECO:0000313" key="14">
    <source>
        <dbReference type="Proteomes" id="UP000011607"/>
    </source>
</evidence>
<feature type="binding site" evidence="8">
    <location>
        <begin position="107"/>
        <end position="110"/>
    </location>
    <ligand>
        <name>substrate</name>
    </ligand>
</feature>
<sequence length="474" mass="50325">MSDPIHPPTHRPLWSRSRSHSSNPSSSEPPQSRSRPIATADSNDRVDPERRPTPPRSIERIACLTVSGLDGGGSLERIGDLAPTDPVGTAEAIAATDRVTECFVLATCNRVEVYVAGRSPGDCPAALEAVRQTLSMPADASIGRLYAGTDAVAHLARLAAGLESPILGEDEIIGQLRRALEDADEAGLVDGVVGRAAEAGLRAGRACRTETGIADGSLDYGTAARDLLAAEVDSPDRIAVVGAGEVIQAAVDALRECWPAVRIDAANRTVERACNLATDDGVAVGLERVGEIVTSADGVVAATGADEPVVGADAVTEGPSAVVDLGNPPDVDPTVGDRADVAYRSLVDVQRRASARTSRREAVPEAEAVVEEHVRRFVRRERENRAEETLRALHEHAAAVRETELERARNRLRDGDADPERVLEEFATSFAGRLFGPPTDRLREAAREDDPELLRAAGELFDLPTDPTNDDDGE</sequence>
<feature type="binding site" evidence="8">
    <location>
        <position position="164"/>
    </location>
    <ligand>
        <name>substrate</name>
    </ligand>
</feature>
<evidence type="ECO:0000256" key="4">
    <source>
        <dbReference type="ARBA" id="ARBA00022857"/>
    </source>
</evidence>
<keyword evidence="6 8" id="KW-0627">Porphyrin biosynthesis</keyword>
<dbReference type="InterPro" id="IPR015896">
    <property type="entry name" value="4pyrrol_synth_GluRdtase_dimer"/>
</dbReference>
<evidence type="ECO:0000313" key="13">
    <source>
        <dbReference type="EMBL" id="EMA27338.1"/>
    </source>
</evidence>
<dbReference type="RefSeq" id="WP_006674492.1">
    <property type="nucleotide sequence ID" value="NZ_AOMA01000203.1"/>
</dbReference>
<dbReference type="EMBL" id="AOMA01000203">
    <property type="protein sequence ID" value="EMA27338.1"/>
    <property type="molecule type" value="Genomic_DNA"/>
</dbReference>
<dbReference type="EC" id="1.2.1.70" evidence="3 8"/>
<dbReference type="AlphaFoldDB" id="M0L2L5"/>
<evidence type="ECO:0000259" key="12">
    <source>
        <dbReference type="Pfam" id="PF05201"/>
    </source>
</evidence>
<dbReference type="InterPro" id="IPR015895">
    <property type="entry name" value="4pyrrol_synth_GluRdtase_N"/>
</dbReference>
<dbReference type="eggNOG" id="arCOG01036">
    <property type="taxonomic scope" value="Archaea"/>
</dbReference>
<keyword evidence="14" id="KW-1185">Reference proteome</keyword>
<dbReference type="Gene3D" id="3.40.50.720">
    <property type="entry name" value="NAD(P)-binding Rossmann-like Domain"/>
    <property type="match status" value="1"/>
</dbReference>
<dbReference type="STRING" id="1227454.C446_18056"/>
<dbReference type="HAMAP" id="MF_00087">
    <property type="entry name" value="Glu_tRNA_reductase"/>
    <property type="match status" value="1"/>
</dbReference>
<comment type="function">
    <text evidence="8">Catalyzes the NADPH-dependent reduction of glutamyl-tRNA(Glu) to glutamate 1-semialdehyde (GSA).</text>
</comment>
<dbReference type="PATRIC" id="fig|1227454.3.peg.3680"/>
<dbReference type="GO" id="GO:0008883">
    <property type="term" value="F:glutamyl-tRNA reductase activity"/>
    <property type="evidence" value="ECO:0007669"/>
    <property type="project" value="UniProtKB-UniRule"/>
</dbReference>
<evidence type="ECO:0000256" key="2">
    <source>
        <dbReference type="ARBA" id="ARBA00005916"/>
    </source>
</evidence>